<comment type="similarity">
    <text evidence="8">Belongs to the RacA family.</text>
</comment>
<dbReference type="InterPro" id="IPR000551">
    <property type="entry name" value="MerR-type_HTH_dom"/>
</dbReference>
<comment type="subcellular location">
    <subcellularLocation>
        <location evidence="8">Cytoplasm</location>
    </subcellularLocation>
    <text evidence="8">Localizes to cell poles and nucleoid.</text>
</comment>
<dbReference type="CDD" id="cd04762">
    <property type="entry name" value="HTH_MerR-trunc"/>
    <property type="match status" value="1"/>
</dbReference>
<dbReference type="InterPro" id="IPR023522">
    <property type="entry name" value="Chrosome_anchoring_RacA"/>
</dbReference>
<dbReference type="GO" id="GO:0003690">
    <property type="term" value="F:double-stranded DNA binding"/>
    <property type="evidence" value="ECO:0007669"/>
    <property type="project" value="UniProtKB-UniRule"/>
</dbReference>
<gene>
    <name evidence="8" type="primary">racA</name>
    <name evidence="10" type="ORF">D1953_01790</name>
</gene>
<keyword evidence="4 8" id="KW-0749">Sporulation</keyword>
<evidence type="ECO:0000259" key="9">
    <source>
        <dbReference type="SMART" id="SM00422"/>
    </source>
</evidence>
<dbReference type="HAMAP" id="MF_01170">
    <property type="entry name" value="RacA"/>
    <property type="match status" value="1"/>
</dbReference>
<protein>
    <recommendedName>
        <fullName evidence="8">Chromosome-anchoring protein RacA</fullName>
    </recommendedName>
</protein>
<evidence type="ECO:0000256" key="7">
    <source>
        <dbReference type="ARBA" id="ARBA00023306"/>
    </source>
</evidence>
<evidence type="ECO:0000256" key="8">
    <source>
        <dbReference type="HAMAP-Rule" id="MF_01170"/>
    </source>
</evidence>
<dbReference type="GO" id="GO:0006355">
    <property type="term" value="P:regulation of DNA-templated transcription"/>
    <property type="evidence" value="ECO:0007669"/>
    <property type="project" value="InterPro"/>
</dbReference>
<dbReference type="GO" id="GO:0030261">
    <property type="term" value="P:chromosome condensation"/>
    <property type="evidence" value="ECO:0007669"/>
    <property type="project" value="UniProtKB-UniRule"/>
</dbReference>
<comment type="function">
    <text evidence="8">Required for the formation of axial filaments and for anchoring the origin regions at the cell poles in sporulating cells, thus ensuring proper chromosome segregation in the prespore. Binds in a dispersed manner throughout the chromosome but preferentially to sites clustered in the origin portion of the chromosome, causing condensation of the chromosome and its remodeling into an elongated, anchored structure.</text>
</comment>
<dbReference type="Pfam" id="PF13411">
    <property type="entry name" value="MerR_1"/>
    <property type="match status" value="1"/>
</dbReference>
<keyword evidence="3 8" id="KW-0159">Chromosome partition</keyword>
<evidence type="ECO:0000256" key="2">
    <source>
        <dbReference type="ARBA" id="ARBA00022618"/>
    </source>
</evidence>
<evidence type="ECO:0000256" key="1">
    <source>
        <dbReference type="ARBA" id="ARBA00022490"/>
    </source>
</evidence>
<dbReference type="GO" id="GO:0005737">
    <property type="term" value="C:cytoplasm"/>
    <property type="evidence" value="ECO:0007669"/>
    <property type="project" value="UniProtKB-SubCell"/>
</dbReference>
<keyword evidence="5 8" id="KW-0175">Coiled coil</keyword>
<comment type="caution">
    <text evidence="10">The sequence shown here is derived from an EMBL/GenBank/DDBJ whole genome shotgun (WGS) entry which is preliminary data.</text>
</comment>
<evidence type="ECO:0000256" key="6">
    <source>
        <dbReference type="ARBA" id="ARBA00023125"/>
    </source>
</evidence>
<evidence type="ECO:0000313" key="10">
    <source>
        <dbReference type="EMBL" id="RID89320.1"/>
    </source>
</evidence>
<reference evidence="10 11" key="1">
    <citation type="submission" date="2018-08" db="EMBL/GenBank/DDBJ databases">
        <title>Bacillus jemisoniae sp. nov., Bacillus chryseoplanitiae sp. nov., Bacillus resnikiae sp. nov., and Bacillus frankliniae sp. nov., isolated from Viking spacecraft and associated surfaces.</title>
        <authorList>
            <person name="Seuylemezian A."/>
            <person name="Vaishampayan P."/>
        </authorList>
    </citation>
    <scope>NUCLEOTIDE SEQUENCE [LARGE SCALE GENOMIC DNA]</scope>
    <source>
        <strain evidence="10 11">MA001</strain>
    </source>
</reference>
<dbReference type="SUPFAM" id="SSF46955">
    <property type="entry name" value="Putative DNA-binding domain"/>
    <property type="match status" value="1"/>
</dbReference>
<dbReference type="RefSeq" id="WP_119115429.1">
    <property type="nucleotide sequence ID" value="NZ_QWVS01000002.1"/>
</dbReference>
<keyword evidence="11" id="KW-1185">Reference proteome</keyword>
<dbReference type="InterPro" id="IPR009061">
    <property type="entry name" value="DNA-bd_dom_put_sf"/>
</dbReference>
<dbReference type="Gene3D" id="1.10.1660.10">
    <property type="match status" value="1"/>
</dbReference>
<name>A0A398BNE3_9BACI</name>
<dbReference type="AlphaFoldDB" id="A0A398BNE3"/>
<keyword evidence="2 8" id="KW-0132">Cell division</keyword>
<feature type="domain" description="HTH merR-type" evidence="9">
    <location>
        <begin position="1"/>
        <end position="69"/>
    </location>
</feature>
<dbReference type="Proteomes" id="UP000266016">
    <property type="component" value="Unassembled WGS sequence"/>
</dbReference>
<organism evidence="10 11">
    <name type="scientific">Peribacillus asahii</name>
    <dbReference type="NCBI Taxonomy" id="228899"/>
    <lineage>
        <taxon>Bacteria</taxon>
        <taxon>Bacillati</taxon>
        <taxon>Bacillota</taxon>
        <taxon>Bacilli</taxon>
        <taxon>Bacillales</taxon>
        <taxon>Bacillaceae</taxon>
        <taxon>Peribacillus</taxon>
    </lineage>
</organism>
<evidence type="ECO:0000313" key="11">
    <source>
        <dbReference type="Proteomes" id="UP000266016"/>
    </source>
</evidence>
<dbReference type="GO" id="GO:0030435">
    <property type="term" value="P:sporulation resulting in formation of a cellular spore"/>
    <property type="evidence" value="ECO:0007669"/>
    <property type="project" value="UniProtKB-UniRule"/>
</dbReference>
<evidence type="ECO:0000256" key="4">
    <source>
        <dbReference type="ARBA" id="ARBA00022969"/>
    </source>
</evidence>
<evidence type="ECO:0000256" key="3">
    <source>
        <dbReference type="ARBA" id="ARBA00022829"/>
    </source>
</evidence>
<feature type="DNA-binding region" description="H-T-H motif" evidence="8">
    <location>
        <begin position="3"/>
        <end position="23"/>
    </location>
</feature>
<dbReference type="GO" id="GO:0008356">
    <property type="term" value="P:asymmetric cell division"/>
    <property type="evidence" value="ECO:0007669"/>
    <property type="project" value="UniProtKB-UniRule"/>
</dbReference>
<dbReference type="EMBL" id="QWVS01000002">
    <property type="protein sequence ID" value="RID89320.1"/>
    <property type="molecule type" value="Genomic_DNA"/>
</dbReference>
<keyword evidence="6 8" id="KW-0238">DNA-binding</keyword>
<keyword evidence="1 8" id="KW-0963">Cytoplasm</keyword>
<sequence>MNTNEVSKLLGVSPKTVLRWVTQLRLEVERTPLNHYRFSEEDVALLQQVQEQLKNGTPLQSMKIHEKRVRKAKVANKPPKDETKMYDKLVERIEHLERKLSTKADDVVSYQILQHRNEIEELQSVVCQLTQQIETLQTKLEVASQADCFLTFDEAASTEKSKKKPFFSTLFRSSKKEAQTN</sequence>
<dbReference type="SMART" id="SM00422">
    <property type="entry name" value="HTH_MERR"/>
    <property type="match status" value="1"/>
</dbReference>
<keyword evidence="7 8" id="KW-0131">Cell cycle</keyword>
<proteinExistence type="inferred from homology"/>
<accession>A0A398BNE3</accession>
<dbReference type="GO" id="GO:0007059">
    <property type="term" value="P:chromosome segregation"/>
    <property type="evidence" value="ECO:0007669"/>
    <property type="project" value="UniProtKB-UniRule"/>
</dbReference>
<evidence type="ECO:0000256" key="5">
    <source>
        <dbReference type="ARBA" id="ARBA00023054"/>
    </source>
</evidence>